<keyword evidence="4" id="KW-1185">Reference proteome</keyword>
<dbReference type="InterPro" id="IPR016039">
    <property type="entry name" value="Thiolase-like"/>
</dbReference>
<dbReference type="Gene3D" id="3.40.47.10">
    <property type="match status" value="1"/>
</dbReference>
<dbReference type="SUPFAM" id="SSF53901">
    <property type="entry name" value="Thiolase-like"/>
    <property type="match status" value="2"/>
</dbReference>
<keyword evidence="3" id="KW-0808">Transferase</keyword>
<sequence length="382" mass="39892">MSGLASMRPVRVVGIGMHPYQFPTETPYVTLGLTALRQALGDAGLSWPDVTFAAIGTGAIGMAAGRVMLRHIGSTGLEVMQIENASASGSSAFRSACLMVASGQHEIALALGVDKFGTAQRAAHKDGIPRLTPAAEIPAVKFALMARAWRDRYGLTREDMARVAVKNHGNAARNPYAQFRKPRTLEQVLNSNPVAGDLTSLQCTPRGEGAAAVIVASEEAIRRHGLDRGRAIRVLSSVSSSEHAVADEGWSLVEMVQRSGLSALAAAGVGMEEIDIIELHDAFTIEEIVYAEALGLCPLGEGAAQLREGKWDIGGGGCAVNPSGGLLGMGHPIGPTGAGQVAEIVRQLRGEAEGRQHPGARTALAHMIGLGSVAVGHVLQRD</sequence>
<evidence type="ECO:0000313" key="3">
    <source>
        <dbReference type="EMBL" id="SHJ33036.1"/>
    </source>
</evidence>
<dbReference type="PANTHER" id="PTHR42870">
    <property type="entry name" value="ACETYL-COA C-ACETYLTRANSFERASE"/>
    <property type="match status" value="1"/>
</dbReference>
<feature type="domain" description="Thiolase N-terminal" evidence="1">
    <location>
        <begin position="25"/>
        <end position="181"/>
    </location>
</feature>
<name>A0A1M6IFD3_9PROT</name>
<gene>
    <name evidence="3" type="ORF">SAMN02745194_02289</name>
</gene>
<dbReference type="Pfam" id="PF22691">
    <property type="entry name" value="Thiolase_C_1"/>
    <property type="match status" value="1"/>
</dbReference>
<feature type="domain" description="Thiolase C-terminal" evidence="2">
    <location>
        <begin position="241"/>
        <end position="372"/>
    </location>
</feature>
<dbReference type="PIRSF" id="PIRSF000429">
    <property type="entry name" value="Ac-CoA_Ac_transf"/>
    <property type="match status" value="1"/>
</dbReference>
<dbReference type="PANTHER" id="PTHR42870:SF1">
    <property type="entry name" value="NON-SPECIFIC LIPID-TRANSFER PROTEIN-LIKE 2"/>
    <property type="match status" value="1"/>
</dbReference>
<dbReference type="InterPro" id="IPR020616">
    <property type="entry name" value="Thiolase_N"/>
</dbReference>
<reference evidence="3 4" key="1">
    <citation type="submission" date="2016-11" db="EMBL/GenBank/DDBJ databases">
        <authorList>
            <person name="Jaros S."/>
            <person name="Januszkiewicz K."/>
            <person name="Wedrychowicz H."/>
        </authorList>
    </citation>
    <scope>NUCLEOTIDE SEQUENCE [LARGE SCALE GENOMIC DNA]</scope>
    <source>
        <strain evidence="3 4">DSM 14916</strain>
    </source>
</reference>
<dbReference type="InterPro" id="IPR055140">
    <property type="entry name" value="Thiolase_C_2"/>
</dbReference>
<proteinExistence type="predicted"/>
<dbReference type="STRING" id="198092.SAMN02745194_02289"/>
<dbReference type="CDD" id="cd00829">
    <property type="entry name" value="SCP-x_thiolase"/>
    <property type="match status" value="1"/>
</dbReference>
<organism evidence="3 4">
    <name type="scientific">Muricoccus roseus</name>
    <dbReference type="NCBI Taxonomy" id="198092"/>
    <lineage>
        <taxon>Bacteria</taxon>
        <taxon>Pseudomonadati</taxon>
        <taxon>Pseudomonadota</taxon>
        <taxon>Alphaproteobacteria</taxon>
        <taxon>Acetobacterales</taxon>
        <taxon>Roseomonadaceae</taxon>
        <taxon>Muricoccus</taxon>
    </lineage>
</organism>
<evidence type="ECO:0000313" key="4">
    <source>
        <dbReference type="Proteomes" id="UP000184387"/>
    </source>
</evidence>
<dbReference type="RefSeq" id="WP_073134812.1">
    <property type="nucleotide sequence ID" value="NZ_FQZF01000012.1"/>
</dbReference>
<dbReference type="GO" id="GO:0003988">
    <property type="term" value="F:acetyl-CoA C-acyltransferase activity"/>
    <property type="evidence" value="ECO:0007669"/>
    <property type="project" value="UniProtKB-ARBA"/>
</dbReference>
<dbReference type="InterPro" id="IPR002155">
    <property type="entry name" value="Thiolase"/>
</dbReference>
<evidence type="ECO:0000259" key="1">
    <source>
        <dbReference type="Pfam" id="PF00108"/>
    </source>
</evidence>
<accession>A0A1M6IFD3</accession>
<protein>
    <submittedName>
        <fullName evidence="3">Acetyl-CoA acetyltransferase</fullName>
    </submittedName>
</protein>
<dbReference type="AlphaFoldDB" id="A0A1M6IFD3"/>
<dbReference type="Pfam" id="PF00108">
    <property type="entry name" value="Thiolase_N"/>
    <property type="match status" value="1"/>
</dbReference>
<dbReference type="Proteomes" id="UP000184387">
    <property type="component" value="Unassembled WGS sequence"/>
</dbReference>
<evidence type="ECO:0000259" key="2">
    <source>
        <dbReference type="Pfam" id="PF22691"/>
    </source>
</evidence>
<dbReference type="OrthoDB" id="9790314at2"/>
<dbReference type="EMBL" id="FQZF01000012">
    <property type="protein sequence ID" value="SHJ33036.1"/>
    <property type="molecule type" value="Genomic_DNA"/>
</dbReference>